<keyword evidence="2" id="KW-0012">Acyltransferase</keyword>
<dbReference type="SUPFAM" id="SSF55729">
    <property type="entry name" value="Acyl-CoA N-acyltransferases (Nat)"/>
    <property type="match status" value="1"/>
</dbReference>
<evidence type="ECO:0000256" key="2">
    <source>
        <dbReference type="ARBA" id="ARBA00023315"/>
    </source>
</evidence>
<dbReference type="OrthoDB" id="9799154at2"/>
<dbReference type="Pfam" id="PF00583">
    <property type="entry name" value="Acetyltransf_1"/>
    <property type="match status" value="1"/>
</dbReference>
<dbReference type="PANTHER" id="PTHR43877:SF1">
    <property type="entry name" value="ACETYLTRANSFERASE"/>
    <property type="match status" value="1"/>
</dbReference>
<dbReference type="EMBL" id="VHLG01000004">
    <property type="protein sequence ID" value="TPW30865.1"/>
    <property type="molecule type" value="Genomic_DNA"/>
</dbReference>
<organism evidence="4 5">
    <name type="scientific">Martelella alba</name>
    <dbReference type="NCBI Taxonomy" id="2590451"/>
    <lineage>
        <taxon>Bacteria</taxon>
        <taxon>Pseudomonadati</taxon>
        <taxon>Pseudomonadota</taxon>
        <taxon>Alphaproteobacteria</taxon>
        <taxon>Hyphomicrobiales</taxon>
        <taxon>Aurantimonadaceae</taxon>
        <taxon>Martelella</taxon>
    </lineage>
</organism>
<protein>
    <submittedName>
        <fullName evidence="4">GNAT family N-acetyltransferase</fullName>
    </submittedName>
</protein>
<dbReference type="InterPro" id="IPR000182">
    <property type="entry name" value="GNAT_dom"/>
</dbReference>
<dbReference type="CDD" id="cd04301">
    <property type="entry name" value="NAT_SF"/>
    <property type="match status" value="1"/>
</dbReference>
<evidence type="ECO:0000313" key="5">
    <source>
        <dbReference type="Proteomes" id="UP000318801"/>
    </source>
</evidence>
<dbReference type="InterPro" id="IPR050832">
    <property type="entry name" value="Bact_Acetyltransf"/>
</dbReference>
<proteinExistence type="predicted"/>
<dbReference type="Proteomes" id="UP000318801">
    <property type="component" value="Unassembled WGS sequence"/>
</dbReference>
<keyword evidence="5" id="KW-1185">Reference proteome</keyword>
<accession>A0A506UDH7</accession>
<reference evidence="4 5" key="1">
    <citation type="submission" date="2019-06" db="EMBL/GenBank/DDBJ databases">
        <authorList>
            <person name="Li M."/>
        </authorList>
    </citation>
    <scope>NUCLEOTIDE SEQUENCE [LARGE SCALE GENOMIC DNA]</scope>
    <source>
        <strain evidence="4 5">BGMRC2036</strain>
    </source>
</reference>
<evidence type="ECO:0000259" key="3">
    <source>
        <dbReference type="PROSITE" id="PS51186"/>
    </source>
</evidence>
<evidence type="ECO:0000256" key="1">
    <source>
        <dbReference type="ARBA" id="ARBA00022679"/>
    </source>
</evidence>
<dbReference type="RefSeq" id="WP_141148736.1">
    <property type="nucleotide sequence ID" value="NZ_VHLG01000004.1"/>
</dbReference>
<dbReference type="GO" id="GO:0016747">
    <property type="term" value="F:acyltransferase activity, transferring groups other than amino-acyl groups"/>
    <property type="evidence" value="ECO:0007669"/>
    <property type="project" value="InterPro"/>
</dbReference>
<feature type="domain" description="N-acetyltransferase" evidence="3">
    <location>
        <begin position="6"/>
        <end position="168"/>
    </location>
</feature>
<comment type="caution">
    <text evidence="4">The sequence shown here is derived from an EMBL/GenBank/DDBJ whole genome shotgun (WGS) entry which is preliminary data.</text>
</comment>
<dbReference type="AlphaFoldDB" id="A0A506UDH7"/>
<gene>
    <name evidence="4" type="ORF">FJU08_09330</name>
</gene>
<evidence type="ECO:0000313" key="4">
    <source>
        <dbReference type="EMBL" id="TPW30865.1"/>
    </source>
</evidence>
<dbReference type="PANTHER" id="PTHR43877">
    <property type="entry name" value="AMINOALKYLPHOSPHONATE N-ACETYLTRANSFERASE-RELATED-RELATED"/>
    <property type="match status" value="1"/>
</dbReference>
<keyword evidence="1 4" id="KW-0808">Transferase</keyword>
<dbReference type="PROSITE" id="PS51186">
    <property type="entry name" value="GNAT"/>
    <property type="match status" value="1"/>
</dbReference>
<dbReference type="Gene3D" id="3.40.630.30">
    <property type="match status" value="1"/>
</dbReference>
<name>A0A506UDH7_9HYPH</name>
<sequence>MTILSSDVRRAEKADAKAVASVYWQAWQHGYAGIIPHIALQHMLTRRNSQWWLKAIDGPATLLVLEVDARVVGYATVGLSRARSLPQEGEIYEIYLLPTYQGLGYGRRLFREAQRLLASLGCQGVIAWCLEDLDQATGFFAALGGRRQALSVERFGEKRLDKVGFAWG</sequence>
<dbReference type="InterPro" id="IPR016181">
    <property type="entry name" value="Acyl_CoA_acyltransferase"/>
</dbReference>